<keyword evidence="3" id="KW-0812">Transmembrane</keyword>
<organism evidence="5 6">
    <name type="scientific">Homo sapiens</name>
    <name type="common">Human</name>
    <dbReference type="NCBI Taxonomy" id="9606"/>
    <lineage>
        <taxon>Eukaryota</taxon>
        <taxon>Metazoa</taxon>
        <taxon>Chordata</taxon>
        <taxon>Craniata</taxon>
        <taxon>Vertebrata</taxon>
        <taxon>Euteleostomi</taxon>
        <taxon>Mammalia</taxon>
        <taxon>Eutheria</taxon>
        <taxon>Euarchontoglires</taxon>
        <taxon>Primates</taxon>
        <taxon>Haplorrhini</taxon>
        <taxon>Catarrhini</taxon>
        <taxon>Hominidae</taxon>
        <taxon>Homo</taxon>
    </lineage>
</organism>
<keyword evidence="7 8" id="KW-1267">Proteomics identification</keyword>
<dbReference type="FunFam" id="3.90.550.10:FF:000235">
    <property type="entry name" value="Beta-1,4-galactosyltransferase 1"/>
    <property type="match status" value="1"/>
</dbReference>
<keyword evidence="6" id="KW-1185">Reference proteome</keyword>
<dbReference type="Pfam" id="PF13733">
    <property type="entry name" value="Glyco_transf_7N"/>
    <property type="match status" value="1"/>
</dbReference>
<keyword evidence="3" id="KW-0472">Membrane</keyword>
<feature type="domain" description="Galactosyltransferase N-terminal" evidence="4">
    <location>
        <begin position="130"/>
        <end position="220"/>
    </location>
</feature>
<evidence type="ECO:0000256" key="1">
    <source>
        <dbReference type="ARBA" id="ARBA00037847"/>
    </source>
</evidence>
<evidence type="ECO:0000313" key="6">
    <source>
        <dbReference type="Proteomes" id="UP000005640"/>
    </source>
</evidence>
<dbReference type="Proteomes" id="UP000005640">
    <property type="component" value="Chromosome 9"/>
</dbReference>
<dbReference type="Ensembl" id="ENST00000718311.1">
    <property type="protein sequence ID" value="ENSP00000520749.1"/>
    <property type="gene ID" value="ENSG00000086062.15"/>
</dbReference>
<comment type="subcellular location">
    <subcellularLocation>
        <location evidence="1">Endomembrane system</location>
        <topology evidence="1">Single-pass membrane protein</topology>
    </subcellularLocation>
</comment>
<feature type="compositionally biased region" description="Polar residues" evidence="2">
    <location>
        <begin position="61"/>
        <end position="76"/>
    </location>
</feature>
<dbReference type="Gene3D" id="3.90.550.10">
    <property type="entry name" value="Spore Coat Polysaccharide Biosynthesis Protein SpsA, Chain A"/>
    <property type="match status" value="1"/>
</dbReference>
<dbReference type="PANTHER" id="PTHR19300:SF5">
    <property type="entry name" value="BETA-1,4-GALACTOSYLTRANSFERASE 1"/>
    <property type="match status" value="1"/>
</dbReference>
<dbReference type="GO" id="GO:0012505">
    <property type="term" value="C:endomembrane system"/>
    <property type="evidence" value="ECO:0007669"/>
    <property type="project" value="UniProtKB-SubCell"/>
</dbReference>
<dbReference type="Ensembl" id="ENST00000718311.1">
    <property type="protein sequence ID" value="ENSP00000520749.1"/>
    <property type="gene ID" value="ENSG00000086062.14"/>
</dbReference>
<reference evidence="5" key="5">
    <citation type="submission" date="2025-09" db="UniProtKB">
        <authorList>
            <consortium name="Ensembl"/>
        </authorList>
    </citation>
    <scope>IDENTIFICATION</scope>
</reference>
<reference evidence="5" key="4">
    <citation type="submission" date="2025-08" db="UniProtKB">
        <authorList>
            <consortium name="Ensembl"/>
        </authorList>
    </citation>
    <scope>IDENTIFICATION</scope>
</reference>
<keyword evidence="3" id="KW-1133">Transmembrane helix</keyword>
<dbReference type="InterPro" id="IPR003859">
    <property type="entry name" value="Galactosyl_T"/>
</dbReference>
<sequence>MRLREPLLSGSAAMPGASLQRACRLLVAVCALHLGVTLVYYLAGRDLSRLPQLVGVSTPLQGGSNSAAAIGQSSGELRTGGARPPPPLGASSQPRPGGDSSPVVDSGPGPASNLTSVPVPHTTALSLPACPEESPLLVGPMLIEFNMPVDLELVAKQNPNVKMGGRYAPRDCVSPHKVAIIIPFRNRQEHLKYWLYYLHPVLQRQQLDYGIYVINQREREREECRPNYRCHCCCHHRCHHHPGGRHYIQSC</sequence>
<reference evidence="5 6" key="1">
    <citation type="journal article" date="2001" name="Nature">
        <title>Initial sequencing and analysis of the human genome.</title>
        <authorList>
            <consortium name="International Human Genome Sequencing Consortium"/>
            <person name="Lander E.S."/>
            <person name="Linton L.M."/>
            <person name="Birren B."/>
            <person name="Nusbaum C."/>
            <person name="Zody M.C."/>
            <person name="Baldwin J."/>
            <person name="Devon K."/>
            <person name="Dewar K."/>
            <person name="Doyle M."/>
            <person name="FitzHugh W."/>
            <person name="Funke R."/>
            <person name="Gage D."/>
            <person name="Harris K."/>
            <person name="Heaford A."/>
            <person name="Howland J."/>
            <person name="Kann L."/>
            <person name="Lehoczky J."/>
            <person name="LeVine R."/>
            <person name="McEwan P."/>
            <person name="McKernan K."/>
            <person name="Meldrim J."/>
            <person name="Mesirov J.P."/>
            <person name="Miranda C."/>
            <person name="Morris W."/>
            <person name="Naylor J."/>
            <person name="Raymond C."/>
            <person name="Rosetti M."/>
            <person name="Santos R."/>
            <person name="Sheridan A."/>
            <person name="Sougnez C."/>
            <person name="Stange-Thomann N."/>
            <person name="Stojanovic N."/>
            <person name="Subramanian A."/>
            <person name="Wyman D."/>
            <person name="Rogers J."/>
            <person name="Sulston J."/>
            <person name="Ainscough R."/>
            <person name="Beck S."/>
            <person name="Bentley D."/>
            <person name="Burton J."/>
            <person name="Clee C."/>
            <person name="Carter N."/>
            <person name="Coulson A."/>
            <person name="Deadman R."/>
            <person name="Deloukas P."/>
            <person name="Dunham A."/>
            <person name="Dunham I."/>
            <person name="Durbin R."/>
            <person name="French L."/>
            <person name="Grafham D."/>
            <person name="Gregory S."/>
            <person name="Hubbard T."/>
            <person name="Humphray S."/>
            <person name="Hunt A."/>
            <person name="Jones M."/>
            <person name="Lloyd C."/>
            <person name="McMurray A."/>
            <person name="Matthews L."/>
            <person name="Mercer S."/>
            <person name="Milne S."/>
            <person name="Mullikin J.C."/>
            <person name="Mungall A."/>
            <person name="Plumb R."/>
            <person name="Ross M."/>
            <person name="Shownkeen R."/>
            <person name="Sims S."/>
            <person name="Waterston R.H."/>
            <person name="Wilson R.K."/>
            <person name="Hillier L.W."/>
            <person name="McPherson J.D."/>
            <person name="Marra M.A."/>
            <person name="Mardis E.R."/>
            <person name="Fulton L.A."/>
            <person name="Chinwalla A.T."/>
            <person name="Pepin K.H."/>
            <person name="Gish W.R."/>
            <person name="Chissoe S.L."/>
            <person name="Wendl M.C."/>
            <person name="Delehaunty K.D."/>
            <person name="Miner T.L."/>
            <person name="Delehaunty A."/>
            <person name="Kramer J.B."/>
            <person name="Cook L.L."/>
            <person name="Fulton R.S."/>
            <person name="Johnson D.L."/>
            <person name="Minx P.J."/>
            <person name="Clifton S.W."/>
            <person name="Hawkins T."/>
            <person name="Branscomb E."/>
            <person name="Predki P."/>
            <person name="Richardson P."/>
            <person name="Wenning S."/>
            <person name="Slezak T."/>
            <person name="Doggett N."/>
            <person name="Cheng J.F."/>
            <person name="Olsen A."/>
            <person name="Lucas S."/>
            <person name="Elkin C."/>
            <person name="Uberbacher E."/>
            <person name="Frazier M."/>
            <person name="Gibbs R.A."/>
            <person name="Muzny D.M."/>
            <person name="Scherer S.E."/>
            <person name="Bouck J.B."/>
            <person name="Sodergren E.J."/>
            <person name="Worley K.C."/>
            <person name="Rives C.M."/>
            <person name="Gorrell J.H."/>
            <person name="Metzker M.L."/>
            <person name="Naylor S.L."/>
            <person name="Kucherlapati R.S."/>
            <person name="Nelson D.L."/>
            <person name="Weinstock G.M."/>
            <person name="Sakaki Y."/>
            <person name="Fujiyama A."/>
            <person name="Hattori M."/>
            <person name="Yada T."/>
            <person name="Toyoda A."/>
            <person name="Itoh T."/>
            <person name="Kawagoe C."/>
            <person name="Watanabe H."/>
            <person name="Totoki Y."/>
            <person name="Taylor T."/>
            <person name="Weissenbach J."/>
            <person name="Heilig R."/>
            <person name="Saurin W."/>
            <person name="Artiguenave F."/>
            <person name="Brottier P."/>
            <person name="Bruls T."/>
            <person name="Pelletier E."/>
            <person name="Robert C."/>
            <person name="Wincker P."/>
            <person name="Smith D.R."/>
            <person name="Doucette-Stamm L."/>
            <person name="Rubenfield M."/>
            <person name="Weinstock K."/>
            <person name="Lee H.M."/>
            <person name="Dubois J."/>
            <person name="Rosenthal A."/>
            <person name="Platzer M."/>
            <person name="Nyakatura G."/>
            <person name="Taudien S."/>
            <person name="Rump A."/>
            <person name="Yang H."/>
            <person name="Yu J."/>
            <person name="Wang J."/>
            <person name="Huang G."/>
            <person name="Gu J."/>
            <person name="Hood L."/>
            <person name="Rowen L."/>
            <person name="Madan A."/>
            <person name="Qin S."/>
            <person name="Davis R.W."/>
            <person name="Federspiel N.A."/>
            <person name="Abola A.P."/>
            <person name="Proctor M.J."/>
            <person name="Myers R.M."/>
            <person name="Schmutz J."/>
            <person name="Dickson M."/>
            <person name="Grimwood J."/>
            <person name="Cox D.R."/>
            <person name="Olson M.V."/>
            <person name="Kaul R."/>
            <person name="Raymond C."/>
            <person name="Shimizu N."/>
            <person name="Kawasaki K."/>
            <person name="Minoshima S."/>
            <person name="Evans G.A."/>
            <person name="Athanasiou M."/>
            <person name="Schultz R."/>
            <person name="Roe B.A."/>
            <person name="Chen F."/>
            <person name="Pan H."/>
            <person name="Ramser J."/>
            <person name="Lehrach H."/>
            <person name="Reinhardt R."/>
            <person name="McCombie W.R."/>
            <person name="de la Bastide M."/>
            <person name="Dedhia N."/>
            <person name="Blocker H."/>
            <person name="Hornischer K."/>
            <person name="Nordsiek G."/>
            <person name="Agarwala R."/>
            <person name="Aravind L."/>
            <person name="Bailey J.A."/>
            <person name="Bateman A."/>
            <person name="Batzoglou S."/>
            <person name="Birney E."/>
            <person name="Bork P."/>
            <person name="Brown D.G."/>
            <person name="Burge C.B."/>
            <person name="Cerutti L."/>
            <person name="Chen H.C."/>
            <person name="Church D."/>
            <person name="Clamp M."/>
            <person name="Copley R.R."/>
            <person name="Doerks T."/>
            <person name="Eddy S.R."/>
            <person name="Eichler E.E."/>
            <person name="Furey T.S."/>
            <person name="Galagan J."/>
            <person name="Gilbert J.G."/>
            <person name="Harmon C."/>
            <person name="Hayashizaki Y."/>
            <person name="Haussler D."/>
            <person name="Hermjakob H."/>
            <person name="Hokamp K."/>
            <person name="Jang W."/>
            <person name="Johnson L.S."/>
            <person name="Jones T.A."/>
            <person name="Kasif S."/>
            <person name="Kaspryzk A."/>
            <person name="Kennedy S."/>
            <person name="Kent W.J."/>
            <person name="Kitts P."/>
            <person name="Koonin E.V."/>
            <person name="Korf I."/>
            <person name="Kulp D."/>
            <person name="Lancet D."/>
            <person name="Lowe T.M."/>
            <person name="McLysaght A."/>
            <person name="Mikkelsen T."/>
            <person name="Moran J.V."/>
            <person name="Mulder N."/>
            <person name="Pollara V.J."/>
            <person name="Ponting C.P."/>
            <person name="Schuler G."/>
            <person name="Schultz J."/>
            <person name="Slater G."/>
            <person name="Smit A.F."/>
            <person name="Stupka E."/>
            <person name="Szustakowski J."/>
            <person name="Thierry-Mieg D."/>
            <person name="Thierry-Mieg J."/>
            <person name="Wagner L."/>
            <person name="Wallis J."/>
            <person name="Wheeler R."/>
            <person name="Williams A."/>
            <person name="Wolf Y.I."/>
            <person name="Wolfe K.H."/>
            <person name="Yang S.P."/>
            <person name="Yeh R.F."/>
            <person name="Collins F."/>
            <person name="Guyer M.S."/>
            <person name="Peterson J."/>
            <person name="Felsenfeld A."/>
            <person name="Wetterstrand K.A."/>
            <person name="Patrinos A."/>
            <person name="Morgan M.J."/>
            <person name="de Jong P."/>
            <person name="Catanese J.J."/>
            <person name="Osoegawa K."/>
            <person name="Shizuya H."/>
            <person name="Choi S."/>
            <person name="Chen Y.J."/>
        </authorList>
    </citation>
    <scope>NUCLEOTIDE SEQUENCE [LARGE SCALE GENOMIC DNA]</scope>
</reference>
<dbReference type="GeneTree" id="ENSGT00940000155244"/>
<feature type="region of interest" description="Disordered" evidence="2">
    <location>
        <begin position="61"/>
        <end position="117"/>
    </location>
</feature>
<evidence type="ECO:0000256" key="2">
    <source>
        <dbReference type="SAM" id="MobiDB-lite"/>
    </source>
</evidence>
<evidence type="ECO:0007829" key="7">
    <source>
        <dbReference type="PeptideAtlas" id="A0ABB0MVD1"/>
    </source>
</evidence>
<protein>
    <submittedName>
        <fullName evidence="5">Beta-1,4-galactosyltransferase 1</fullName>
    </submittedName>
</protein>
<evidence type="ECO:0000313" key="5">
    <source>
        <dbReference type="Ensembl" id="ENSP00000520749.1"/>
    </source>
</evidence>
<dbReference type="EMBL" id="AL161445">
    <property type="status" value="NOT_ANNOTATED_CDS"/>
    <property type="molecule type" value="Genomic_DNA"/>
</dbReference>
<dbReference type="InterPro" id="IPR027995">
    <property type="entry name" value="Galactosyl_T_N"/>
</dbReference>
<proteinExistence type="evidence at protein level"/>
<dbReference type="PANTHER" id="PTHR19300">
    <property type="entry name" value="BETA-1,4-GALACTOSYLTRANSFERASE"/>
    <property type="match status" value="1"/>
</dbReference>
<dbReference type="OpenTargets" id="ENSG00000086062"/>
<name>A0ABB0MVD1_HUMAN</name>
<accession>A0ABB0MVD1</accession>
<feature type="transmembrane region" description="Helical" evidence="3">
    <location>
        <begin position="21"/>
        <end position="43"/>
    </location>
</feature>
<reference evidence="5 6" key="2">
    <citation type="journal article" date="2004" name="Nature">
        <title>DNA sequence and analysis of human chromosome 9.</title>
        <authorList>
            <person name="Humphray S.J."/>
            <person name="Oliver K."/>
            <person name="Hunt A.R."/>
            <person name="Plumb R.W."/>
            <person name="Loveland J.E."/>
            <person name="Howe K.L."/>
            <person name="Andrews T.D."/>
            <person name="Searle S."/>
            <person name="Hunt S.E."/>
            <person name="Scott C.E."/>
            <person name="Jones M.C."/>
            <person name="Ainscough R."/>
            <person name="Almeida J.P."/>
            <person name="Ambrose K.D."/>
            <person name="Ashwell R.I."/>
            <person name="Babbage A.K."/>
            <person name="Babbage S."/>
            <person name="Bagguley C.L."/>
            <person name="Bailey J."/>
            <person name="Banerjee R."/>
            <person name="Barker D.J."/>
            <person name="Barlow K.F."/>
            <person name="Bates K."/>
            <person name="Beasley H."/>
            <person name="Beasley O."/>
            <person name="Bird C.P."/>
            <person name="Bray-Allen S."/>
            <person name="Brown A.J."/>
            <person name="Brown J.Y."/>
            <person name="Burford D."/>
            <person name="Burrill W."/>
            <person name="Burton J."/>
            <person name="Carder C."/>
            <person name="Carter N.P."/>
            <person name="Chapman J.C."/>
            <person name="Chen Y."/>
            <person name="Clarke G."/>
            <person name="Clark S.Y."/>
            <person name="Clee C.M."/>
            <person name="Clegg S."/>
            <person name="Collier R.E."/>
            <person name="Corby N."/>
            <person name="Crosier M."/>
            <person name="Cummings A.T."/>
            <person name="Davies J."/>
            <person name="Dhami P."/>
            <person name="Dunn M."/>
            <person name="Dutta I."/>
            <person name="Dyer L.W."/>
            <person name="Earthrowl M.E."/>
            <person name="Faulkner L."/>
            <person name="Fleming C.J."/>
            <person name="Frankish A."/>
            <person name="Frankland J.A."/>
            <person name="French L."/>
            <person name="Fricker D.G."/>
            <person name="Garner P."/>
            <person name="Garnett J."/>
            <person name="Ghori J."/>
            <person name="Gilbert J.G."/>
            <person name="Glison C."/>
            <person name="Grafham D.V."/>
            <person name="Gribble S."/>
            <person name="Griffiths C."/>
            <person name="Griffiths-Jones S."/>
            <person name="Grocock R."/>
            <person name="Guy J."/>
            <person name="Hall R.E."/>
            <person name="Hammond S."/>
            <person name="Harley J.L."/>
            <person name="Harrison E.S."/>
            <person name="Hart E.A."/>
            <person name="Heath P.D."/>
            <person name="Henderson C.D."/>
            <person name="Hopkins B.L."/>
            <person name="Howard P.J."/>
            <person name="Howden P.J."/>
            <person name="Huckle E."/>
            <person name="Johnson C."/>
            <person name="Johnson D."/>
            <person name="Joy A.A."/>
            <person name="Kay M."/>
            <person name="Keenan S."/>
            <person name="Kershaw J.K."/>
            <person name="Kimberley A.M."/>
            <person name="King A."/>
            <person name="Knights A."/>
            <person name="Laird G.K."/>
            <person name="Langford C."/>
            <person name="Lawlor S."/>
            <person name="Leongamornlert D.A."/>
            <person name="Leversha M."/>
            <person name="Lloyd C."/>
            <person name="Lloyd D.M."/>
            <person name="Lovell J."/>
            <person name="Martin S."/>
            <person name="Mashreghi-Mohammadi M."/>
            <person name="Matthews L."/>
            <person name="McLaren S."/>
            <person name="McLay K.E."/>
            <person name="McMurray A."/>
            <person name="Milne S."/>
            <person name="Nickerson T."/>
            <person name="Nisbett J."/>
            <person name="Nordsiek G."/>
            <person name="Pearce A.V."/>
            <person name="Peck A.I."/>
            <person name="Porter K.M."/>
            <person name="Pandian R."/>
            <person name="Pelan S."/>
            <person name="Phillimore B."/>
            <person name="Povey S."/>
            <person name="Ramsey Y."/>
            <person name="Rand V."/>
            <person name="Scharfe M."/>
            <person name="Sehra H.K."/>
            <person name="Shownkeen R."/>
            <person name="Sims S.K."/>
            <person name="Skuce C.D."/>
            <person name="Smith M."/>
            <person name="Steward C.A."/>
            <person name="Swarbreck D."/>
            <person name="Sycamore N."/>
            <person name="Tester J."/>
            <person name="Thorpe A."/>
            <person name="Tracey A."/>
            <person name="Tromans A."/>
            <person name="Thomas D.W."/>
            <person name="Wall M."/>
            <person name="Wallis J.M."/>
            <person name="West A.P."/>
            <person name="Whitehead S.L."/>
            <person name="Willey D.L."/>
            <person name="Williams S.A."/>
            <person name="Wilming L."/>
            <person name="Wray P.W."/>
            <person name="Young L."/>
            <person name="Ashurst J.L."/>
            <person name="Coulson A."/>
            <person name="Blocker H."/>
            <person name="Durbin R."/>
            <person name="Sulston J.E."/>
            <person name="Hubbard T."/>
            <person name="Jackson M.J."/>
            <person name="Bentley D.R."/>
            <person name="Beck S."/>
            <person name="Rogers J."/>
            <person name="Dunham I."/>
        </authorList>
    </citation>
    <scope>NUCLEOTIDE SEQUENCE [LARGE SCALE GENOMIC DNA]</scope>
</reference>
<dbReference type="InterPro" id="IPR029044">
    <property type="entry name" value="Nucleotide-diphossugar_trans"/>
</dbReference>
<evidence type="ECO:0000259" key="4">
    <source>
        <dbReference type="Pfam" id="PF13733"/>
    </source>
</evidence>
<dbReference type="SUPFAM" id="SSF53448">
    <property type="entry name" value="Nucleotide-diphospho-sugar transferases"/>
    <property type="match status" value="1"/>
</dbReference>
<evidence type="ECO:0000256" key="3">
    <source>
        <dbReference type="SAM" id="Phobius"/>
    </source>
</evidence>
<dbReference type="HGNC" id="HGNC:924">
    <property type="gene designation" value="B4GALT1"/>
</dbReference>
<evidence type="ECO:0007829" key="8">
    <source>
        <dbReference type="ProteomicsDB" id="A0ABB0MVD1"/>
    </source>
</evidence>
<reference evidence="5 6" key="3">
    <citation type="journal article" date="2004" name="Nature">
        <title>Finishing the euchromatic sequence of the human genome.</title>
        <authorList>
            <consortium name="International Human Genome Sequencing Consortium"/>
        </authorList>
    </citation>
    <scope>NUCLEOTIDE SEQUENCE [LARGE SCALE GENOMIC DNA]</scope>
</reference>
<dbReference type="AlphaFoldDB" id="A0ABB0MVD1"/>
<gene>
    <name evidence="5" type="primary">B4GALT1</name>
</gene>